<dbReference type="PANTHER" id="PTHR19432">
    <property type="entry name" value="SUGAR TRANSPORTER"/>
    <property type="match status" value="1"/>
</dbReference>
<feature type="transmembrane region" description="Helical" evidence="7">
    <location>
        <begin position="490"/>
        <end position="511"/>
    </location>
</feature>
<evidence type="ECO:0000256" key="6">
    <source>
        <dbReference type="SAM" id="MobiDB-lite"/>
    </source>
</evidence>
<comment type="subcellular location">
    <subcellularLocation>
        <location evidence="1">Membrane</location>
        <topology evidence="1">Multi-pass membrane protein</topology>
    </subcellularLocation>
</comment>
<organism evidence="8 9">
    <name type="scientific">Otus sunia</name>
    <name type="common">Oriental scops-owl</name>
    <dbReference type="NCBI Taxonomy" id="257818"/>
    <lineage>
        <taxon>Eukaryota</taxon>
        <taxon>Metazoa</taxon>
        <taxon>Chordata</taxon>
        <taxon>Craniata</taxon>
        <taxon>Vertebrata</taxon>
        <taxon>Euteleostomi</taxon>
        <taxon>Archelosauria</taxon>
        <taxon>Archosauria</taxon>
        <taxon>Dinosauria</taxon>
        <taxon>Saurischia</taxon>
        <taxon>Theropoda</taxon>
        <taxon>Coelurosauria</taxon>
        <taxon>Aves</taxon>
        <taxon>Neognathae</taxon>
        <taxon>Neoaves</taxon>
        <taxon>Telluraves</taxon>
        <taxon>Strigiformes</taxon>
        <taxon>Strigidae</taxon>
        <taxon>Otus</taxon>
    </lineage>
</organism>
<feature type="transmembrane region" description="Helical" evidence="7">
    <location>
        <begin position="160"/>
        <end position="178"/>
    </location>
</feature>
<dbReference type="GO" id="GO:0008506">
    <property type="term" value="F:sucrose:proton symporter activity"/>
    <property type="evidence" value="ECO:0007669"/>
    <property type="project" value="TreeGrafter"/>
</dbReference>
<evidence type="ECO:0000256" key="4">
    <source>
        <dbReference type="ARBA" id="ARBA00022989"/>
    </source>
</evidence>
<dbReference type="FunFam" id="1.20.1250.20:FF:000321">
    <property type="entry name" value="Solute carrier family 45 member 2"/>
    <property type="match status" value="1"/>
</dbReference>
<feature type="transmembrane region" description="Helical" evidence="7">
    <location>
        <begin position="383"/>
        <end position="402"/>
    </location>
</feature>
<feature type="transmembrane region" description="Helical" evidence="7">
    <location>
        <begin position="199"/>
        <end position="216"/>
    </location>
</feature>
<feature type="transmembrane region" description="Helical" evidence="7">
    <location>
        <begin position="123"/>
        <end position="140"/>
    </location>
</feature>
<keyword evidence="3 7" id="KW-0812">Transmembrane</keyword>
<dbReference type="Proteomes" id="UP000694552">
    <property type="component" value="Unplaced"/>
</dbReference>
<keyword evidence="4 7" id="KW-1133">Transmembrane helix</keyword>
<feature type="transmembrane region" description="Helical" evidence="7">
    <location>
        <begin position="460"/>
        <end position="484"/>
    </location>
</feature>
<dbReference type="PANTHER" id="PTHR19432:SF34">
    <property type="entry name" value="MEMBRANE-ASSOCIATED TRANSPORTER PROTEIN"/>
    <property type="match status" value="1"/>
</dbReference>
<feature type="transmembrane region" description="Helical" evidence="7">
    <location>
        <begin position="90"/>
        <end position="111"/>
    </location>
</feature>
<feature type="transmembrane region" description="Helical" evidence="7">
    <location>
        <begin position="408"/>
        <end position="431"/>
    </location>
</feature>
<evidence type="ECO:0000256" key="2">
    <source>
        <dbReference type="ARBA" id="ARBA00022448"/>
    </source>
</evidence>
<reference evidence="8" key="1">
    <citation type="submission" date="2025-08" db="UniProtKB">
        <authorList>
            <consortium name="Ensembl"/>
        </authorList>
    </citation>
    <scope>IDENTIFICATION</scope>
</reference>
<dbReference type="AlphaFoldDB" id="A0A8C8BW27"/>
<feature type="transmembrane region" description="Helical" evidence="7">
    <location>
        <begin position="236"/>
        <end position="253"/>
    </location>
</feature>
<keyword evidence="2" id="KW-0813">Transport</keyword>
<evidence type="ECO:0000256" key="1">
    <source>
        <dbReference type="ARBA" id="ARBA00004141"/>
    </source>
</evidence>
<dbReference type="SUPFAM" id="SSF103473">
    <property type="entry name" value="MFS general substrate transporter"/>
    <property type="match status" value="1"/>
</dbReference>
<proteinExistence type="predicted"/>
<keyword evidence="5 7" id="KW-0472">Membrane</keyword>
<feature type="transmembrane region" description="Helical" evidence="7">
    <location>
        <begin position="66"/>
        <end position="84"/>
    </location>
</feature>
<feature type="region of interest" description="Disordered" evidence="6">
    <location>
        <begin position="18"/>
        <end position="38"/>
    </location>
</feature>
<reference evidence="8" key="2">
    <citation type="submission" date="2025-09" db="UniProtKB">
        <authorList>
            <consortium name="Ensembl"/>
        </authorList>
    </citation>
    <scope>IDENTIFICATION</scope>
</reference>
<dbReference type="Gene3D" id="1.20.1250.20">
    <property type="entry name" value="MFS general substrate transporter like domains"/>
    <property type="match status" value="1"/>
</dbReference>
<evidence type="ECO:0000256" key="3">
    <source>
        <dbReference type="ARBA" id="ARBA00022692"/>
    </source>
</evidence>
<accession>A0A8C8BW27</accession>
<evidence type="ECO:0000313" key="8">
    <source>
        <dbReference type="Ensembl" id="ENSOSUP00000023521.1"/>
    </source>
</evidence>
<feature type="transmembrane region" description="Helical" evidence="7">
    <location>
        <begin position="320"/>
        <end position="337"/>
    </location>
</feature>
<keyword evidence="9" id="KW-1185">Reference proteome</keyword>
<dbReference type="Pfam" id="PF13347">
    <property type="entry name" value="MFS_2"/>
    <property type="match status" value="1"/>
</dbReference>
<sequence length="512" mass="55886">MTLMKESFHRALPPASEVAKANMDSTRDKEEAGLQSVSPRTGAVVPRKRAVGRLVMHSMAMFGREFCYAVEAAFVTPVLLSVGLPKNLYSLVWLISPVLGFVLQPVVGSASDNCTCNWGRRRPYILGLGIIMLLGMALYLNGDVMISAFIGERDKRRTWAIVITMLGVVLFDFAADFIDGPIKAYLFDVCSHQDKEKGLHYHALFTGLGGALGYLTGAVDWGQTVLGYSLISEFQVIFFISALVFIICLTVHLRSIPEVPLLYENEETKFLLEVTESYKYSSIEEEIKNGYLKSTCTEIKAAAEQGKCAVTLRTEVSAEMILALLNIFLGTLFPPYAPHNSTLYLTYKAGVEMGCWGLCINAISSSVYSYVQKILLPYIGLKGLYFVGYLLFGLSTGLIGLFPNVYSTLALCSLFGVMSSTLYTVPFQLIAEYHREEESLKLQNGGQAVEQGRGKGIDCAALTCMVQLAQIILGVGLGLLVIVAGSVVTVISASTVALVGCCFVAFCVRYVE</sequence>
<dbReference type="InterPro" id="IPR036259">
    <property type="entry name" value="MFS_trans_sf"/>
</dbReference>
<protein>
    <submittedName>
        <fullName evidence="8">Solute carrier family 45 member 2</fullName>
    </submittedName>
</protein>
<dbReference type="Ensembl" id="ENSOSUT00000024232.1">
    <property type="protein sequence ID" value="ENSOSUP00000023521.1"/>
    <property type="gene ID" value="ENSOSUG00000016055.1"/>
</dbReference>
<dbReference type="GO" id="GO:0016020">
    <property type="term" value="C:membrane"/>
    <property type="evidence" value="ECO:0007669"/>
    <property type="project" value="UniProtKB-SubCell"/>
</dbReference>
<evidence type="ECO:0000256" key="5">
    <source>
        <dbReference type="ARBA" id="ARBA00023136"/>
    </source>
</evidence>
<feature type="transmembrane region" description="Helical" evidence="7">
    <location>
        <begin position="349"/>
        <end position="371"/>
    </location>
</feature>
<evidence type="ECO:0000313" key="9">
    <source>
        <dbReference type="Proteomes" id="UP000694552"/>
    </source>
</evidence>
<evidence type="ECO:0000256" key="7">
    <source>
        <dbReference type="SAM" id="Phobius"/>
    </source>
</evidence>
<dbReference type="CDD" id="cd17313">
    <property type="entry name" value="MFS_SLC45_SUC"/>
    <property type="match status" value="1"/>
</dbReference>
<name>A0A8C8BW27_9STRI</name>